<name>A0A9Q9C2P8_ENCHE</name>
<dbReference type="Proteomes" id="UP001059546">
    <property type="component" value="Chromosome IV"/>
</dbReference>
<keyword evidence="1" id="KW-0694">RNA-binding</keyword>
<dbReference type="SMART" id="SM00360">
    <property type="entry name" value="RRM"/>
    <property type="match status" value="2"/>
</dbReference>
<accession>A0A9Q9C2P8</accession>
<proteinExistence type="predicted"/>
<evidence type="ECO:0000313" key="6">
    <source>
        <dbReference type="Proteomes" id="UP001059546"/>
    </source>
</evidence>
<gene>
    <name evidence="4" type="ORF">GPU96_04g07520</name>
    <name evidence="5" type="ORF">PFJ87_04g01500</name>
</gene>
<dbReference type="InterPro" id="IPR035979">
    <property type="entry name" value="RBD_domain_sf"/>
</dbReference>
<dbReference type="SUPFAM" id="SSF54928">
    <property type="entry name" value="RNA-binding domain, RBD"/>
    <property type="match status" value="2"/>
</dbReference>
<dbReference type="Pfam" id="PF00076">
    <property type="entry name" value="RRM_1"/>
    <property type="match status" value="2"/>
</dbReference>
<feature type="compositionally biased region" description="Basic and acidic residues" evidence="2">
    <location>
        <begin position="1"/>
        <end position="17"/>
    </location>
</feature>
<evidence type="ECO:0000313" key="5">
    <source>
        <dbReference type="EMBL" id="WEL38476.1"/>
    </source>
</evidence>
<dbReference type="EMBL" id="CP119065">
    <property type="protein sequence ID" value="WEL38476.1"/>
    <property type="molecule type" value="Genomic_DNA"/>
</dbReference>
<evidence type="ECO:0000256" key="2">
    <source>
        <dbReference type="SAM" id="MobiDB-lite"/>
    </source>
</evidence>
<dbReference type="OrthoDB" id="2196320at2759"/>
<dbReference type="InterPro" id="IPR012677">
    <property type="entry name" value="Nucleotide-bd_a/b_plait_sf"/>
</dbReference>
<dbReference type="Proteomes" id="UP001217963">
    <property type="component" value="Chromosome IV"/>
</dbReference>
<dbReference type="AlphaFoldDB" id="A0A9Q9C2P8"/>
<evidence type="ECO:0000259" key="3">
    <source>
        <dbReference type="PROSITE" id="PS50102"/>
    </source>
</evidence>
<keyword evidence="7" id="KW-1185">Reference proteome</keyword>
<protein>
    <submittedName>
        <fullName evidence="4">RNA-binding domain-containing protein</fullName>
    </submittedName>
</protein>
<evidence type="ECO:0000256" key="1">
    <source>
        <dbReference type="PROSITE-ProRule" id="PRU00176"/>
    </source>
</evidence>
<feature type="region of interest" description="Disordered" evidence="2">
    <location>
        <begin position="1"/>
        <end position="57"/>
    </location>
</feature>
<dbReference type="EMBL" id="CP075150">
    <property type="protein sequence ID" value="UTX43019.1"/>
    <property type="molecule type" value="Genomic_DNA"/>
</dbReference>
<sequence length="298" mass="34627">MGDSMEKKEGDKHGLKYKDKRKRHCKNVNDGNTESEGAEGKITGKRAAKEDDGANKKKRRLQKIEFDEATCSIVVKGTSTLKDIKRTFKNFKAVKSGENGFILEYPSREHALVDMKANRRQEREGGERSNRYLDNKYILTNLSYKEDKESISKVFEKYGEIERITIKKNKDNISTGKAIITFKKKAVIKEEIVMNNKPIYIERVKKPLENKTRFFLGKITKSLSIVDIRKILVEAKCKPKDIRILYGENKRNRGYGFIEYANEEDANTFAKKFEKIKELLGPECYYEYSNEKAFSKRK</sequence>
<organism evidence="4 6">
    <name type="scientific">Encephalitozoon hellem</name>
    <name type="common">Microsporidian parasite</name>
    <dbReference type="NCBI Taxonomy" id="27973"/>
    <lineage>
        <taxon>Eukaryota</taxon>
        <taxon>Fungi</taxon>
        <taxon>Fungi incertae sedis</taxon>
        <taxon>Microsporidia</taxon>
        <taxon>Unikaryonidae</taxon>
        <taxon>Encephalitozoon</taxon>
    </lineage>
</organism>
<feature type="domain" description="RRM" evidence="3">
    <location>
        <begin position="212"/>
        <end position="298"/>
    </location>
</feature>
<reference evidence="4" key="1">
    <citation type="submission" date="2021-05" db="EMBL/GenBank/DDBJ databases">
        <title>Encephalitozoon hellem ATCC 50604 Complete Genome.</title>
        <authorList>
            <person name="Mascarenhas dos Santos A.C."/>
            <person name="Julian A.T."/>
            <person name="Pombert J.-F."/>
        </authorList>
    </citation>
    <scope>NUCLEOTIDE SEQUENCE</scope>
    <source>
        <strain evidence="4">ATCC 50604</strain>
    </source>
</reference>
<dbReference type="Gene3D" id="3.30.70.330">
    <property type="match status" value="2"/>
</dbReference>
<dbReference type="InterPro" id="IPR000504">
    <property type="entry name" value="RRM_dom"/>
</dbReference>
<evidence type="ECO:0000313" key="7">
    <source>
        <dbReference type="Proteomes" id="UP001217963"/>
    </source>
</evidence>
<evidence type="ECO:0000313" key="4">
    <source>
        <dbReference type="EMBL" id="UTX43019.1"/>
    </source>
</evidence>
<feature type="domain" description="RRM" evidence="3">
    <location>
        <begin position="135"/>
        <end position="206"/>
    </location>
</feature>
<reference evidence="5 7" key="2">
    <citation type="submission" date="2023-02" db="EMBL/GenBank/DDBJ databases">
        <title>Encephalitozoon hellem ATCC 50451 complete genome.</title>
        <authorList>
            <person name="Mascarenhas dos Santos A.C."/>
            <person name="Julian A.T."/>
            <person name="Pombert J.-F."/>
        </authorList>
    </citation>
    <scope>NUCLEOTIDE SEQUENCE [LARGE SCALE GENOMIC DNA]</scope>
    <source>
        <strain evidence="5 7">ATCC 50451</strain>
    </source>
</reference>
<dbReference type="CDD" id="cd00590">
    <property type="entry name" value="RRM_SF"/>
    <property type="match status" value="2"/>
</dbReference>
<dbReference type="GO" id="GO:0003723">
    <property type="term" value="F:RNA binding"/>
    <property type="evidence" value="ECO:0007669"/>
    <property type="project" value="UniProtKB-UniRule"/>
</dbReference>
<dbReference type="PROSITE" id="PS50102">
    <property type="entry name" value="RRM"/>
    <property type="match status" value="2"/>
</dbReference>